<dbReference type="PANTHER" id="PTHR19308:SF52">
    <property type="entry name" value="POLYKETIDE CYCLASE_DEHYDRASE AND LIPID TRANSPORT SUPERFAMILY PROTEIN"/>
    <property type="match status" value="1"/>
</dbReference>
<dbReference type="CDD" id="cd08870">
    <property type="entry name" value="START_STARD2_7-like"/>
    <property type="match status" value="1"/>
</dbReference>
<gene>
    <name evidence="3" type="ORF">SLEP1_g34928</name>
</gene>
<accession>A0AAV5KLK7</accession>
<evidence type="ECO:0000313" key="3">
    <source>
        <dbReference type="EMBL" id="GKV25491.1"/>
    </source>
</evidence>
<reference evidence="3 4" key="1">
    <citation type="journal article" date="2021" name="Commun. Biol.">
        <title>The genome of Shorea leprosula (Dipterocarpaceae) highlights the ecological relevance of drought in aseasonal tropical rainforests.</title>
        <authorList>
            <person name="Ng K.K.S."/>
            <person name="Kobayashi M.J."/>
            <person name="Fawcett J.A."/>
            <person name="Hatakeyama M."/>
            <person name="Paape T."/>
            <person name="Ng C.H."/>
            <person name="Ang C.C."/>
            <person name="Tnah L.H."/>
            <person name="Lee C.T."/>
            <person name="Nishiyama T."/>
            <person name="Sese J."/>
            <person name="O'Brien M.J."/>
            <person name="Copetti D."/>
            <person name="Mohd Noor M.I."/>
            <person name="Ong R.C."/>
            <person name="Putra M."/>
            <person name="Sireger I.Z."/>
            <person name="Indrioko S."/>
            <person name="Kosugi Y."/>
            <person name="Izuno A."/>
            <person name="Isagi Y."/>
            <person name="Lee S.L."/>
            <person name="Shimizu K.K."/>
        </authorList>
    </citation>
    <scope>NUCLEOTIDE SEQUENCE [LARGE SCALE GENOMIC DNA]</scope>
    <source>
        <strain evidence="3">214</strain>
    </source>
</reference>
<evidence type="ECO:0000313" key="4">
    <source>
        <dbReference type="Proteomes" id="UP001054252"/>
    </source>
</evidence>
<evidence type="ECO:0000259" key="2">
    <source>
        <dbReference type="PROSITE" id="PS50848"/>
    </source>
</evidence>
<dbReference type="GO" id="GO:0008289">
    <property type="term" value="F:lipid binding"/>
    <property type="evidence" value="ECO:0007669"/>
    <property type="project" value="InterPro"/>
</dbReference>
<organism evidence="3 4">
    <name type="scientific">Rubroshorea leprosula</name>
    <dbReference type="NCBI Taxonomy" id="152421"/>
    <lineage>
        <taxon>Eukaryota</taxon>
        <taxon>Viridiplantae</taxon>
        <taxon>Streptophyta</taxon>
        <taxon>Embryophyta</taxon>
        <taxon>Tracheophyta</taxon>
        <taxon>Spermatophyta</taxon>
        <taxon>Magnoliopsida</taxon>
        <taxon>eudicotyledons</taxon>
        <taxon>Gunneridae</taxon>
        <taxon>Pentapetalae</taxon>
        <taxon>rosids</taxon>
        <taxon>malvids</taxon>
        <taxon>Malvales</taxon>
        <taxon>Dipterocarpaceae</taxon>
        <taxon>Rubroshorea</taxon>
    </lineage>
</organism>
<dbReference type="Pfam" id="PF01852">
    <property type="entry name" value="START"/>
    <property type="match status" value="1"/>
</dbReference>
<feature type="transmembrane region" description="Helical" evidence="1">
    <location>
        <begin position="21"/>
        <end position="44"/>
    </location>
</feature>
<feature type="transmembrane region" description="Helical" evidence="1">
    <location>
        <begin position="397"/>
        <end position="423"/>
    </location>
</feature>
<name>A0AAV5KLK7_9ROSI</name>
<dbReference type="InterPro" id="IPR023393">
    <property type="entry name" value="START-like_dom_sf"/>
</dbReference>
<comment type="caution">
    <text evidence="3">The sequence shown here is derived from an EMBL/GenBank/DDBJ whole genome shotgun (WGS) entry which is preliminary data.</text>
</comment>
<keyword evidence="1" id="KW-0472">Membrane</keyword>
<proteinExistence type="predicted"/>
<dbReference type="FunFam" id="3.30.530.20:FF:000006">
    <property type="entry name" value="StAR-related lipid transfer protein 7, mitochondrial"/>
    <property type="match status" value="1"/>
</dbReference>
<dbReference type="Gene3D" id="3.30.530.20">
    <property type="match status" value="1"/>
</dbReference>
<dbReference type="InterPro" id="IPR002913">
    <property type="entry name" value="START_lipid-bd_dom"/>
</dbReference>
<dbReference type="InterPro" id="IPR051213">
    <property type="entry name" value="START_lipid_transfer"/>
</dbReference>
<dbReference type="SUPFAM" id="SSF55961">
    <property type="entry name" value="Bet v1-like"/>
    <property type="match status" value="1"/>
</dbReference>
<protein>
    <recommendedName>
        <fullName evidence="2">START domain-containing protein</fullName>
    </recommendedName>
</protein>
<keyword evidence="4" id="KW-1185">Reference proteome</keyword>
<feature type="domain" description="START" evidence="2">
    <location>
        <begin position="149"/>
        <end position="340"/>
    </location>
</feature>
<dbReference type="GO" id="GO:0005737">
    <property type="term" value="C:cytoplasm"/>
    <property type="evidence" value="ECO:0007669"/>
    <property type="project" value="UniProtKB-ARBA"/>
</dbReference>
<keyword evidence="1" id="KW-0812">Transmembrane</keyword>
<dbReference type="PANTHER" id="PTHR19308">
    <property type="entry name" value="PHOSPHATIDYLCHOLINE TRANSFER PROTEIN"/>
    <property type="match status" value="1"/>
</dbReference>
<dbReference type="AlphaFoldDB" id="A0AAV5KLK7"/>
<dbReference type="EMBL" id="BPVZ01000069">
    <property type="protein sequence ID" value="GKV25491.1"/>
    <property type="molecule type" value="Genomic_DNA"/>
</dbReference>
<evidence type="ECO:0000256" key="1">
    <source>
        <dbReference type="SAM" id="Phobius"/>
    </source>
</evidence>
<dbReference type="PROSITE" id="PS50848">
    <property type="entry name" value="START"/>
    <property type="match status" value="1"/>
</dbReference>
<sequence length="434" mass="49707">MALIEALRGIFQKPTNGEVCLEILEFLGPVYFAFLVGLIIGWVWKPKWAILGRHESRCEVSKSFDLSSSSSSPSPLGFSPLKAFGSAPCLRSHNIWVINNGVHKKPVSAVPIEHDDFSTSQPHEGHPSVITEEDLHNLRRLVEMKDGGPSWIHLMDRSTPRVNYQAWQRDPKTGPPQYRTRTVFEDATPELVRDFYWDDEFRLKWDDMLAHSATMDVCPITGTMIVHWIRKFPLFFGDREYIIGRRMWEFEGSYYCVTKGIPWPSIPRHEKPRRVDLYYSSWYIRAVESRRGNGQLTACEVLLFHHEDMGIPREIAKLGLRQGMWGFVKQMEPGLHAYQKERASGSPLSKSAFMAQINTKIFPEYLRTLESNSDPSKTKEDVPMISENPLAKNIAKILILGGAIVLAFGLDRGLLCNAFMFRLGRRLGNREKKL</sequence>
<keyword evidence="1" id="KW-1133">Transmembrane helix</keyword>
<dbReference type="Proteomes" id="UP001054252">
    <property type="component" value="Unassembled WGS sequence"/>
</dbReference>